<feature type="transmembrane region" description="Helical" evidence="1">
    <location>
        <begin position="163"/>
        <end position="181"/>
    </location>
</feature>
<reference evidence="2" key="1">
    <citation type="journal article" date="2020" name="mSystems">
        <title>Genome- and Community-Level Interaction Insights into Carbon Utilization and Element Cycling Functions of Hydrothermarchaeota in Hydrothermal Sediment.</title>
        <authorList>
            <person name="Zhou Z."/>
            <person name="Liu Y."/>
            <person name="Xu W."/>
            <person name="Pan J."/>
            <person name="Luo Z.H."/>
            <person name="Li M."/>
        </authorList>
    </citation>
    <scope>NUCLEOTIDE SEQUENCE [LARGE SCALE GENOMIC DNA]</scope>
    <source>
        <strain evidence="2">SpSt-735</strain>
    </source>
</reference>
<evidence type="ECO:0000313" key="2">
    <source>
        <dbReference type="EMBL" id="HGI44189.1"/>
    </source>
</evidence>
<keyword evidence="1" id="KW-1133">Transmembrane helix</keyword>
<feature type="transmembrane region" description="Helical" evidence="1">
    <location>
        <begin position="128"/>
        <end position="151"/>
    </location>
</feature>
<dbReference type="AlphaFoldDB" id="A0A7C4FFF3"/>
<dbReference type="EMBL" id="DTFI01000208">
    <property type="protein sequence ID" value="HGI44189.1"/>
    <property type="molecule type" value="Genomic_DNA"/>
</dbReference>
<keyword evidence="1" id="KW-0472">Membrane</keyword>
<feature type="transmembrane region" description="Helical" evidence="1">
    <location>
        <begin position="187"/>
        <end position="206"/>
    </location>
</feature>
<feature type="transmembrane region" description="Helical" evidence="1">
    <location>
        <begin position="218"/>
        <end position="241"/>
    </location>
</feature>
<accession>A0A7C4FFF3</accession>
<organism evidence="2">
    <name type="scientific">Thermofilum pendens</name>
    <dbReference type="NCBI Taxonomy" id="2269"/>
    <lineage>
        <taxon>Archaea</taxon>
        <taxon>Thermoproteota</taxon>
        <taxon>Thermoprotei</taxon>
        <taxon>Thermofilales</taxon>
        <taxon>Thermofilaceae</taxon>
        <taxon>Thermofilum</taxon>
    </lineage>
</organism>
<keyword evidence="1" id="KW-0812">Transmembrane</keyword>
<evidence type="ECO:0000256" key="1">
    <source>
        <dbReference type="SAM" id="Phobius"/>
    </source>
</evidence>
<feature type="transmembrane region" description="Helical" evidence="1">
    <location>
        <begin position="63"/>
        <end position="83"/>
    </location>
</feature>
<feature type="transmembrane region" description="Helical" evidence="1">
    <location>
        <begin position="37"/>
        <end position="56"/>
    </location>
</feature>
<feature type="transmembrane region" description="Helical" evidence="1">
    <location>
        <begin position="12"/>
        <end position="31"/>
    </location>
</feature>
<sequence length="251" mass="27263">MRGLGSVCRSTTCFVAALSASAVAFFIGLFAASANPLLLPLLQVLPLYPAYLSLVSRGQLRRAAALVLLWALLMTLLMAWAAYTSGESLGGRVLMGESYKQEMFDWIRTGKGPEGDPSLFVVPKLREIAIFSAATFASAGFLGLLMGAILLNYMNYYVGNLLLAARPGALLQVALLSWQVYAIARVVGYTLLGVALTRVVLQLLRRRRPVLEGEVRKLLAWALALIALDFLLKAALANSLYQPLLKELTEL</sequence>
<name>A0A7C4FFF3_THEPE</name>
<proteinExistence type="predicted"/>
<comment type="caution">
    <text evidence="2">The sequence shown here is derived from an EMBL/GenBank/DDBJ whole genome shotgun (WGS) entry which is preliminary data.</text>
</comment>
<gene>
    <name evidence="2" type="ORF">ENV17_07380</name>
</gene>
<protein>
    <recommendedName>
        <fullName evidence="3">Stage II sporulation protein M</fullName>
    </recommendedName>
</protein>
<evidence type="ECO:0008006" key="3">
    <source>
        <dbReference type="Google" id="ProtNLM"/>
    </source>
</evidence>